<dbReference type="InterPro" id="IPR029055">
    <property type="entry name" value="Ntn_hydrolases_N"/>
</dbReference>
<organism evidence="1 2">
    <name type="scientific">Candidatus Faecivivens stercoripullorum</name>
    <dbReference type="NCBI Taxonomy" id="2840805"/>
    <lineage>
        <taxon>Bacteria</taxon>
        <taxon>Bacillati</taxon>
        <taxon>Bacillota</taxon>
        <taxon>Clostridia</taxon>
        <taxon>Eubacteriales</taxon>
        <taxon>Oscillospiraceae</taxon>
        <taxon>Oscillospiraceae incertae sedis</taxon>
        <taxon>Candidatus Faecivivens</taxon>
    </lineage>
</organism>
<gene>
    <name evidence="1" type="ORF">IAC43_06385</name>
</gene>
<name>A0A9D1KS47_9FIRM</name>
<dbReference type="Gene3D" id="1.10.246.130">
    <property type="match status" value="1"/>
</dbReference>
<reference evidence="1" key="1">
    <citation type="submission" date="2020-10" db="EMBL/GenBank/DDBJ databases">
        <authorList>
            <person name="Gilroy R."/>
        </authorList>
    </citation>
    <scope>NUCLEOTIDE SEQUENCE</scope>
    <source>
        <strain evidence="1">ChiBcec7-5410</strain>
    </source>
</reference>
<dbReference type="InterPro" id="IPR043137">
    <property type="entry name" value="GGT_ssub_C"/>
</dbReference>
<protein>
    <submittedName>
        <fullName evidence="1">Gamma-glutamyltransferase family protein</fullName>
    </submittedName>
</protein>
<dbReference type="Pfam" id="PF01019">
    <property type="entry name" value="G_glu_transpept"/>
    <property type="match status" value="1"/>
</dbReference>
<sequence length="539" mass="58574">MSFPISFDPLTYHYASRRKVVYGRNGMVCTGNPLAAQAGLDVLRKGGNAIDAAVAAASTLTVVEPTANGIGSDAFAIVYTGGKLYGLNSSGPSPRSISLEEVRGRGFEKMPEDGVIPVNVPGAPGAWAALSERFGRMPLTDSMATAIGYAEDGYPIQPGVGEGWKASFERCRKAAEKFPEVNSWFETFAPDGRPLKVGELLRLPGHARTLRAIAETNAEEFYRGGLADEIDRFMKQYDGFLSKEDLAAFYPEWVQPMTTDYHGFTVCEIPPNGHGITVLMALNILKGLPETSDLFTQTHRQIEAMKLAFTDAQRYVADPGYMTVSPDQLLSEEYAAARRALIGTEAITPEYWEPVKGGTVYLCTADREGNMVSYIQSNYMGFGSGVVIPGTGISLNNRGANFYLDSSMVNCLGPAKKSYHTIIPGFLMKDGRPVGPFGIMGGFMQPQAHLQVLLSAIDHHLNPQDALDKPRWMWTGGKTIEVEQSFDAAILGQLARAGHNIVVRRSSVPFGRGEIIWRSEDGILCGGCEMRTDGQVAAW</sequence>
<comment type="caution">
    <text evidence="1">The sequence shown here is derived from an EMBL/GenBank/DDBJ whole genome shotgun (WGS) entry which is preliminary data.</text>
</comment>
<accession>A0A9D1KS47</accession>
<proteinExistence type="predicted"/>
<dbReference type="PRINTS" id="PR01210">
    <property type="entry name" value="GGTRANSPTASE"/>
</dbReference>
<dbReference type="EMBL" id="DVLW01000174">
    <property type="protein sequence ID" value="HIT94795.1"/>
    <property type="molecule type" value="Genomic_DNA"/>
</dbReference>
<dbReference type="InterPro" id="IPR043138">
    <property type="entry name" value="GGT_lsub"/>
</dbReference>
<dbReference type="PANTHER" id="PTHR43881">
    <property type="entry name" value="GAMMA-GLUTAMYLTRANSPEPTIDASE (AFU_ORTHOLOGUE AFUA_4G13580)"/>
    <property type="match status" value="1"/>
</dbReference>
<dbReference type="Gene3D" id="3.60.20.40">
    <property type="match status" value="1"/>
</dbReference>
<reference evidence="1" key="2">
    <citation type="journal article" date="2021" name="PeerJ">
        <title>Extensive microbial diversity within the chicken gut microbiome revealed by metagenomics and culture.</title>
        <authorList>
            <person name="Gilroy R."/>
            <person name="Ravi A."/>
            <person name="Getino M."/>
            <person name="Pursley I."/>
            <person name="Horton D.L."/>
            <person name="Alikhan N.F."/>
            <person name="Baker D."/>
            <person name="Gharbi K."/>
            <person name="Hall N."/>
            <person name="Watson M."/>
            <person name="Adriaenssens E.M."/>
            <person name="Foster-Nyarko E."/>
            <person name="Jarju S."/>
            <person name="Secka A."/>
            <person name="Antonio M."/>
            <person name="Oren A."/>
            <person name="Chaudhuri R.R."/>
            <person name="La Ragione R."/>
            <person name="Hildebrand F."/>
            <person name="Pallen M.J."/>
        </authorList>
    </citation>
    <scope>NUCLEOTIDE SEQUENCE</scope>
    <source>
        <strain evidence="1">ChiBcec7-5410</strain>
    </source>
</reference>
<dbReference type="SUPFAM" id="SSF56235">
    <property type="entry name" value="N-terminal nucleophile aminohydrolases (Ntn hydrolases)"/>
    <property type="match status" value="1"/>
</dbReference>
<dbReference type="InterPro" id="IPR052896">
    <property type="entry name" value="GGT-like_enzyme"/>
</dbReference>
<evidence type="ECO:0000313" key="2">
    <source>
        <dbReference type="Proteomes" id="UP000824160"/>
    </source>
</evidence>
<dbReference type="AlphaFoldDB" id="A0A9D1KS47"/>
<evidence type="ECO:0000313" key="1">
    <source>
        <dbReference type="EMBL" id="HIT94795.1"/>
    </source>
</evidence>
<dbReference type="Proteomes" id="UP000824160">
    <property type="component" value="Unassembled WGS sequence"/>
</dbReference>
<dbReference type="PANTHER" id="PTHR43881:SF1">
    <property type="entry name" value="GAMMA-GLUTAMYLTRANSPEPTIDASE (AFU_ORTHOLOGUE AFUA_4G13580)"/>
    <property type="match status" value="1"/>
</dbReference>